<comment type="caution">
    <text evidence="1">The sequence shown here is derived from an EMBL/GenBank/DDBJ whole genome shotgun (WGS) entry which is preliminary data.</text>
</comment>
<accession>A0ABU1W0C5</accession>
<dbReference type="NCBIfam" id="TIGR01907">
    <property type="entry name" value="casE_Cse3"/>
    <property type="match status" value="1"/>
</dbReference>
<protein>
    <submittedName>
        <fullName evidence="1">CRISPR system Cascade subunit CasE</fullName>
    </submittedName>
</protein>
<dbReference type="Proteomes" id="UP001257909">
    <property type="component" value="Unassembled WGS sequence"/>
</dbReference>
<dbReference type="CDD" id="cd09727">
    <property type="entry name" value="Cas6_I-E"/>
    <property type="match status" value="1"/>
</dbReference>
<proteinExistence type="predicted"/>
<dbReference type="RefSeq" id="WP_310278528.1">
    <property type="nucleotide sequence ID" value="NZ_JAVDWR010000007.1"/>
</dbReference>
<reference evidence="1 2" key="1">
    <citation type="submission" date="2023-07" db="EMBL/GenBank/DDBJ databases">
        <title>Sorghum-associated microbial communities from plants grown in Nebraska, USA.</title>
        <authorList>
            <person name="Schachtman D."/>
        </authorList>
    </citation>
    <scope>NUCLEOTIDE SEQUENCE [LARGE SCALE GENOMIC DNA]</scope>
    <source>
        <strain evidence="1 2">4138</strain>
    </source>
</reference>
<gene>
    <name evidence="1" type="ORF">J2W69_002372</name>
</gene>
<dbReference type="InterPro" id="IPR010179">
    <property type="entry name" value="CRISPR-assoc_prot_Cse3"/>
</dbReference>
<name>A0ABU1W0C5_9GAMM</name>
<sequence>MMFLSKVWIDWNWVKDPYQLHRALWQLFPDSQSDERDFQFRVEDVQRGKGAFALLLSAKQPITAPVAEVIASKLMPQSIPVGARLRFRLRANPIKTIKDDKRLDKKGAPKSVRVPLINEQEQLLWLVRKLAGVAELETALVMPEPALYFHKQDMDGKIQTVCFEGVLKVLDEAALITLLKQGIGPAKAMGCGLLSLAAA</sequence>
<evidence type="ECO:0000313" key="1">
    <source>
        <dbReference type="EMBL" id="MDR7121421.1"/>
    </source>
</evidence>
<dbReference type="SMART" id="SM01101">
    <property type="entry name" value="CRISPR_assoc"/>
    <property type="match status" value="1"/>
</dbReference>
<keyword evidence="2" id="KW-1185">Reference proteome</keyword>
<dbReference type="EMBL" id="JAVDWR010000007">
    <property type="protein sequence ID" value="MDR7121421.1"/>
    <property type="molecule type" value="Genomic_DNA"/>
</dbReference>
<dbReference type="SUPFAM" id="SSF117987">
    <property type="entry name" value="CRISPR-associated protein"/>
    <property type="match status" value="2"/>
</dbReference>
<dbReference type="Pfam" id="PF08798">
    <property type="entry name" value="CRISPR_assoc"/>
    <property type="match status" value="1"/>
</dbReference>
<dbReference type="Gene3D" id="3.30.70.1210">
    <property type="entry name" value="Crispr-associated protein, domain 2"/>
    <property type="match status" value="1"/>
</dbReference>
<dbReference type="Gene3D" id="3.30.70.1200">
    <property type="entry name" value="Crispr-associated protein, domain 1"/>
    <property type="match status" value="1"/>
</dbReference>
<organism evidence="1 2">
    <name type="scientific">Rheinheimera soli</name>
    <dbReference type="NCBI Taxonomy" id="443616"/>
    <lineage>
        <taxon>Bacteria</taxon>
        <taxon>Pseudomonadati</taxon>
        <taxon>Pseudomonadota</taxon>
        <taxon>Gammaproteobacteria</taxon>
        <taxon>Chromatiales</taxon>
        <taxon>Chromatiaceae</taxon>
        <taxon>Rheinheimera</taxon>
    </lineage>
</organism>
<evidence type="ECO:0000313" key="2">
    <source>
        <dbReference type="Proteomes" id="UP001257909"/>
    </source>
</evidence>